<organism evidence="3 4">
    <name type="scientific">Azospirillum doebereinerae</name>
    <dbReference type="NCBI Taxonomy" id="92933"/>
    <lineage>
        <taxon>Bacteria</taxon>
        <taxon>Pseudomonadati</taxon>
        <taxon>Pseudomonadota</taxon>
        <taxon>Alphaproteobacteria</taxon>
        <taxon>Rhodospirillales</taxon>
        <taxon>Azospirillaceae</taxon>
        <taxon>Azospirillum</taxon>
    </lineage>
</organism>
<protein>
    <submittedName>
        <fullName evidence="3">Phosphatase PAP2 family protein</fullName>
    </submittedName>
</protein>
<dbReference type="OrthoDB" id="7303474at2"/>
<accession>A0A433J4P4</accession>
<dbReference type="AlphaFoldDB" id="A0A433J4P4"/>
<keyword evidence="1" id="KW-1133">Transmembrane helix</keyword>
<proteinExistence type="predicted"/>
<dbReference type="SUPFAM" id="SSF48317">
    <property type="entry name" value="Acid phosphatase/Vanadium-dependent haloperoxidase"/>
    <property type="match status" value="1"/>
</dbReference>
<feature type="transmembrane region" description="Helical" evidence="1">
    <location>
        <begin position="37"/>
        <end position="55"/>
    </location>
</feature>
<feature type="transmembrane region" description="Helical" evidence="1">
    <location>
        <begin position="75"/>
        <end position="96"/>
    </location>
</feature>
<sequence>MLATVTRGVTHLGSSTLLFPLSALYATLLWRRHSAPLALRWLAAAALGLGVMGALKLFGHGCGLPAFPFLPEDRFVSPSGHAAFATIFYGSVGALAARGTGSPGWRTLILLATVALVAAISISRVLVSAHSTAEVVAGLLVGGSAVALFLWSGRSLPPVRARVPPLLLAAVALGVVGLVRVGDPSFIESGIRAVAVQLRAETGLCPIPRVAVFDHGAYSQPR</sequence>
<comment type="caution">
    <text evidence="3">The sequence shown here is derived from an EMBL/GenBank/DDBJ whole genome shotgun (WGS) entry which is preliminary data.</text>
</comment>
<feature type="transmembrane region" description="Helical" evidence="1">
    <location>
        <begin position="133"/>
        <end position="151"/>
    </location>
</feature>
<evidence type="ECO:0000313" key="4">
    <source>
        <dbReference type="Proteomes" id="UP000280346"/>
    </source>
</evidence>
<feature type="transmembrane region" description="Helical" evidence="1">
    <location>
        <begin position="108"/>
        <end position="127"/>
    </location>
</feature>
<evidence type="ECO:0000259" key="2">
    <source>
        <dbReference type="Pfam" id="PF01569"/>
    </source>
</evidence>
<dbReference type="Gene3D" id="1.20.144.10">
    <property type="entry name" value="Phosphatidic acid phosphatase type 2/haloperoxidase"/>
    <property type="match status" value="1"/>
</dbReference>
<name>A0A433J4P4_9PROT</name>
<feature type="domain" description="Phosphatidic acid phosphatase type 2/haloperoxidase" evidence="2">
    <location>
        <begin position="73"/>
        <end position="151"/>
    </location>
</feature>
<dbReference type="InterPro" id="IPR000326">
    <property type="entry name" value="PAP2/HPO"/>
</dbReference>
<feature type="transmembrane region" description="Helical" evidence="1">
    <location>
        <begin position="12"/>
        <end position="30"/>
    </location>
</feature>
<dbReference type="EMBL" id="RZIJ01000018">
    <property type="protein sequence ID" value="RUQ67169.1"/>
    <property type="molecule type" value="Genomic_DNA"/>
</dbReference>
<keyword evidence="1" id="KW-0812">Transmembrane</keyword>
<keyword evidence="1" id="KW-0472">Membrane</keyword>
<keyword evidence="4" id="KW-1185">Reference proteome</keyword>
<reference evidence="3 4" key="1">
    <citation type="submission" date="2018-12" db="EMBL/GenBank/DDBJ databases">
        <authorList>
            <person name="Yang Y."/>
        </authorList>
    </citation>
    <scope>NUCLEOTIDE SEQUENCE [LARGE SCALE GENOMIC DNA]</scope>
    <source>
        <strain evidence="3 4">GSF71</strain>
    </source>
</reference>
<gene>
    <name evidence="3" type="ORF">EJ913_21070</name>
</gene>
<evidence type="ECO:0000313" key="3">
    <source>
        <dbReference type="EMBL" id="RUQ67169.1"/>
    </source>
</evidence>
<evidence type="ECO:0000256" key="1">
    <source>
        <dbReference type="SAM" id="Phobius"/>
    </source>
</evidence>
<dbReference type="InterPro" id="IPR036938">
    <property type="entry name" value="PAP2/HPO_sf"/>
</dbReference>
<dbReference type="Proteomes" id="UP000280346">
    <property type="component" value="Unassembled WGS sequence"/>
</dbReference>
<dbReference type="RefSeq" id="WP_127001543.1">
    <property type="nucleotide sequence ID" value="NZ_CP173190.1"/>
</dbReference>
<dbReference type="Pfam" id="PF01569">
    <property type="entry name" value="PAP2"/>
    <property type="match status" value="1"/>
</dbReference>